<keyword evidence="3" id="KW-1185">Reference proteome</keyword>
<accession>A0A1M2VGI8</accession>
<feature type="compositionally biased region" description="Basic and acidic residues" evidence="1">
    <location>
        <begin position="106"/>
        <end position="116"/>
    </location>
</feature>
<dbReference type="STRING" id="154538.A0A1M2VGI8"/>
<dbReference type="EMBL" id="MNAD01001269">
    <property type="protein sequence ID" value="OJT06711.1"/>
    <property type="molecule type" value="Genomic_DNA"/>
</dbReference>
<feature type="compositionally biased region" description="Basic residues" evidence="1">
    <location>
        <begin position="36"/>
        <end position="45"/>
    </location>
</feature>
<dbReference type="OMA" id="AFCKDCQ"/>
<dbReference type="Proteomes" id="UP000184267">
    <property type="component" value="Unassembled WGS sequence"/>
</dbReference>
<dbReference type="AlphaFoldDB" id="A0A1M2VGI8"/>
<evidence type="ECO:0000313" key="3">
    <source>
        <dbReference type="Proteomes" id="UP000184267"/>
    </source>
</evidence>
<protein>
    <submittedName>
        <fullName evidence="2">Uncharacterized protein</fullName>
    </submittedName>
</protein>
<feature type="region of interest" description="Disordered" evidence="1">
    <location>
        <begin position="1"/>
        <end position="123"/>
    </location>
</feature>
<evidence type="ECO:0000256" key="1">
    <source>
        <dbReference type="SAM" id="MobiDB-lite"/>
    </source>
</evidence>
<gene>
    <name evidence="2" type="ORF">TRAPUB_2419</name>
</gene>
<feature type="compositionally biased region" description="Polar residues" evidence="1">
    <location>
        <begin position="65"/>
        <end position="84"/>
    </location>
</feature>
<evidence type="ECO:0000313" key="2">
    <source>
        <dbReference type="EMBL" id="OJT06711.1"/>
    </source>
</evidence>
<proteinExistence type="predicted"/>
<feature type="region of interest" description="Disordered" evidence="1">
    <location>
        <begin position="320"/>
        <end position="403"/>
    </location>
</feature>
<sequence length="427" mass="46931">MSTKNPSPKKVDVHLPGPSPKRPRHDASESASAKKPVSRARKGAHSRAGSVASIVREDTIDASMASPTKPASSMKPPSTIIQRTETPEEGADDRSSIGESSKARARKTESERRQFLEEDPSSGDVEAHKVFCKACDSWVELNPKRRYIMRLWLEHKKQCKNTAAESPSKTKTAVAEKVAEETAEDDGASIAATSVADGGHRRVVKEEDRKAILEADPRISELKSDSAFCKDCQKWVRLSPNTKYSLYHWRLHTQKCTSTVPSSRVATAQRKLKIVNDANVKAFTARSVECKLCDATIELEGSSDYDLTKWEEHKLTVHNLETPVPEPRTLVVPKSTEGATPATPRPPPSTASTEETVVATDSSPPRKGTKRAREDDEEEVAVAERSVRPRDEAYTAPEGESPGFLNWIVAPVKHFFRGFREGLAGSG</sequence>
<name>A0A1M2VGI8_TRAPU</name>
<dbReference type="OrthoDB" id="3262173at2759"/>
<reference evidence="2 3" key="1">
    <citation type="submission" date="2016-10" db="EMBL/GenBank/DDBJ databases">
        <title>Genome sequence of the basidiomycete white-rot fungus Trametes pubescens.</title>
        <authorList>
            <person name="Makela M.R."/>
            <person name="Granchi Z."/>
            <person name="Peng M."/>
            <person name="De Vries R.P."/>
            <person name="Grigoriev I."/>
            <person name="Riley R."/>
            <person name="Hilden K."/>
        </authorList>
    </citation>
    <scope>NUCLEOTIDE SEQUENCE [LARGE SCALE GENOMIC DNA]</scope>
    <source>
        <strain evidence="2 3">FBCC735</strain>
    </source>
</reference>
<organism evidence="2 3">
    <name type="scientific">Trametes pubescens</name>
    <name type="common">White-rot fungus</name>
    <dbReference type="NCBI Taxonomy" id="154538"/>
    <lineage>
        <taxon>Eukaryota</taxon>
        <taxon>Fungi</taxon>
        <taxon>Dikarya</taxon>
        <taxon>Basidiomycota</taxon>
        <taxon>Agaricomycotina</taxon>
        <taxon>Agaricomycetes</taxon>
        <taxon>Polyporales</taxon>
        <taxon>Polyporaceae</taxon>
        <taxon>Trametes</taxon>
    </lineage>
</organism>
<comment type="caution">
    <text evidence="2">The sequence shown here is derived from an EMBL/GenBank/DDBJ whole genome shotgun (WGS) entry which is preliminary data.</text>
</comment>